<proteinExistence type="predicted"/>
<reference evidence="2 3" key="1">
    <citation type="submission" date="2024-04" db="EMBL/GenBank/DDBJ databases">
        <title>Isolation of an actinomycete strain from pig manure.</title>
        <authorList>
            <person name="Gong T."/>
            <person name="Yu Z."/>
            <person name="An M."/>
            <person name="Wei C."/>
            <person name="Yang W."/>
            <person name="Liu L."/>
        </authorList>
    </citation>
    <scope>NUCLEOTIDE SEQUENCE [LARGE SCALE GENOMIC DNA]</scope>
    <source>
        <strain evidence="2 3">ZF39</strain>
    </source>
</reference>
<keyword evidence="3" id="KW-1185">Reference proteome</keyword>
<feature type="compositionally biased region" description="Acidic residues" evidence="1">
    <location>
        <begin position="32"/>
        <end position="75"/>
    </location>
</feature>
<evidence type="ECO:0000313" key="2">
    <source>
        <dbReference type="EMBL" id="XAN06530.1"/>
    </source>
</evidence>
<gene>
    <name evidence="2" type="ORF">AADG42_04120</name>
</gene>
<accession>A0ABZ3FMY7</accession>
<name>A0ABZ3FMY7_9ACTN</name>
<dbReference type="InterPro" id="IPR023869">
    <property type="entry name" value="tRNA_Adeno_NH3ase_assoc_put"/>
</dbReference>
<protein>
    <submittedName>
        <fullName evidence="2">tRNA adenosine deaminase-associated protein</fullName>
    </submittedName>
</protein>
<feature type="compositionally biased region" description="Acidic residues" evidence="1">
    <location>
        <begin position="1"/>
        <end position="12"/>
    </location>
</feature>
<dbReference type="RefSeq" id="WP_425307959.1">
    <property type="nucleotide sequence ID" value="NZ_CP154795.1"/>
</dbReference>
<evidence type="ECO:0000256" key="1">
    <source>
        <dbReference type="SAM" id="MobiDB-lite"/>
    </source>
</evidence>
<sequence length="233" mass="25582">MTDYDNEEDYESFDLSSRSKDDPRSDLAAYTDDLDDFDIDDDDDDDLDDDDDDDDDDDLDDDDDDDDDFDDLEDAGDDEIDLVVAVYREDGLPVATALTKDLANDLDELILQLRRQPADAGAIGMVSLVGDVFIIVRVRGRNVQALVSDAAAAGDWPLARDIADFLGVDEIPDPDDDSEPMGDLGLLTDLGVTDLAMEAYCDNFDDNSDEVLAQIAERIAVGQAFRKAADSFN</sequence>
<dbReference type="Proteomes" id="UP001442841">
    <property type="component" value="Chromosome"/>
</dbReference>
<evidence type="ECO:0000313" key="3">
    <source>
        <dbReference type="Proteomes" id="UP001442841"/>
    </source>
</evidence>
<dbReference type="NCBIfam" id="TIGR03941">
    <property type="entry name" value="tRNA_deam_assoc"/>
    <property type="match status" value="1"/>
</dbReference>
<organism evidence="2 3">
    <name type="scientific">Ammonicoccus fulvus</name>
    <dbReference type="NCBI Taxonomy" id="3138240"/>
    <lineage>
        <taxon>Bacteria</taxon>
        <taxon>Bacillati</taxon>
        <taxon>Actinomycetota</taxon>
        <taxon>Actinomycetes</taxon>
        <taxon>Propionibacteriales</taxon>
        <taxon>Propionibacteriaceae</taxon>
        <taxon>Ammonicoccus</taxon>
    </lineage>
</organism>
<feature type="region of interest" description="Disordered" evidence="1">
    <location>
        <begin position="1"/>
        <end position="75"/>
    </location>
</feature>
<dbReference type="EMBL" id="CP154795">
    <property type="protein sequence ID" value="XAN06530.1"/>
    <property type="molecule type" value="Genomic_DNA"/>
</dbReference>